<sequence>MEGGPQFASRGGRDDSETGSRLQQPAYGRDLDLIFCKVTRRMANFQPCGGECMHGSLKCASGLSRTQFKTVLNKRNQAENKVDKLINTDGSGPSYSQINLIFDLTPPPILDPNSQFRKTQEKAFMQQNRKTAGLTPTFSEEF</sequence>
<evidence type="ECO:0000256" key="1">
    <source>
        <dbReference type="SAM" id="MobiDB-lite"/>
    </source>
</evidence>
<dbReference type="EMBL" id="LZYO01000464">
    <property type="protein sequence ID" value="ODH13550.1"/>
    <property type="molecule type" value="Genomic_DNA"/>
</dbReference>
<accession>A0A1D2J5J7</accession>
<proteinExistence type="predicted"/>
<name>A0A1D2J5J7_PARBR</name>
<dbReference type="AlphaFoldDB" id="A0A1D2J5J7"/>
<reference evidence="2 3" key="1">
    <citation type="submission" date="2016-06" db="EMBL/GenBank/DDBJ databases">
        <authorList>
            <person name="Kjaerup R.B."/>
            <person name="Dalgaard T.S."/>
            <person name="Juul-Madsen H.R."/>
        </authorList>
    </citation>
    <scope>NUCLEOTIDE SEQUENCE [LARGE SCALE GENOMIC DNA]</scope>
    <source>
        <strain evidence="2 3">Pb300</strain>
    </source>
</reference>
<evidence type="ECO:0000313" key="2">
    <source>
        <dbReference type="EMBL" id="ODH13550.1"/>
    </source>
</evidence>
<gene>
    <name evidence="2" type="ORF">ACO22_07141</name>
</gene>
<dbReference type="Proteomes" id="UP000242814">
    <property type="component" value="Unassembled WGS sequence"/>
</dbReference>
<dbReference type="VEuPathDB" id="FungiDB:PADG_01017"/>
<organism evidence="2 3">
    <name type="scientific">Paracoccidioides brasiliensis</name>
    <dbReference type="NCBI Taxonomy" id="121759"/>
    <lineage>
        <taxon>Eukaryota</taxon>
        <taxon>Fungi</taxon>
        <taxon>Dikarya</taxon>
        <taxon>Ascomycota</taxon>
        <taxon>Pezizomycotina</taxon>
        <taxon>Eurotiomycetes</taxon>
        <taxon>Eurotiomycetidae</taxon>
        <taxon>Onygenales</taxon>
        <taxon>Ajellomycetaceae</taxon>
        <taxon>Paracoccidioides</taxon>
    </lineage>
</organism>
<dbReference type="VEuPathDB" id="FungiDB:PABG_02586"/>
<protein>
    <submittedName>
        <fullName evidence="2">Uncharacterized protein</fullName>
    </submittedName>
</protein>
<comment type="caution">
    <text evidence="2">The sequence shown here is derived from an EMBL/GenBank/DDBJ whole genome shotgun (WGS) entry which is preliminary data.</text>
</comment>
<feature type="region of interest" description="Disordered" evidence="1">
    <location>
        <begin position="1"/>
        <end position="23"/>
    </location>
</feature>
<evidence type="ECO:0000313" key="3">
    <source>
        <dbReference type="Proteomes" id="UP000242814"/>
    </source>
</evidence>